<evidence type="ECO:0000259" key="8">
    <source>
        <dbReference type="Pfam" id="PF07992"/>
    </source>
</evidence>
<sequence>MTMKFDAIVIGSGQAGTPLVFKLAGEGMKVAFIEKEHLGGTCLNVGCTPTKTYVASARRMYDALNGEALGVFIPKGAKVDLLKVKERKDKLIQKSVDGIAKGLDSEKNITFYKGEAKFVSSKTITINGKTLEADKIFINVGARPLIPEPFQGLDYLTNQSILELDKLPEHLAIIGGSYIGLEFGQMFRRFGSQVTIVEKADRIISREDEDVSAEIQKVMEKEGVEFRLEAECIGAKKDKDGSFRVKVDCEKGEPEFHASHLLLAVGRIPNTDLLNLEATGVEVNKKGYIQVNDELETNIPGIYALGDCNGKGAFTHTSYNDFEIVSTNLFENGKRKLSDRILTYALFVDPPLGRAGISLKDAKEKGLNVLVGYKKMEEVARAREKGETDGFMRVIVDAESNKILGATVLGVGGDEIISGILNVMYADAPYTVIRDSVQVHPTVSELIPTLLEDLE</sequence>
<keyword evidence="2" id="KW-0285">Flavoprotein</keyword>
<dbReference type="Pfam" id="PF07992">
    <property type="entry name" value="Pyr_redox_2"/>
    <property type="match status" value="1"/>
</dbReference>
<keyword evidence="9" id="KW-0670">Pyruvate</keyword>
<dbReference type="Pfam" id="PF02852">
    <property type="entry name" value="Pyr_redox_dim"/>
    <property type="match status" value="1"/>
</dbReference>
<dbReference type="SUPFAM" id="SSF51905">
    <property type="entry name" value="FAD/NAD(P)-binding domain"/>
    <property type="match status" value="1"/>
</dbReference>
<name>A0A1W2H9J7_9BACT</name>
<keyword evidence="5" id="KW-0547">Nucleotide-binding</keyword>
<evidence type="ECO:0000256" key="4">
    <source>
        <dbReference type="PIRSR" id="PIRSR000350-2"/>
    </source>
</evidence>
<gene>
    <name evidence="9" type="ORF">SAMN00777080_4042</name>
</gene>
<keyword evidence="10" id="KW-1185">Reference proteome</keyword>
<dbReference type="GO" id="GO:0050660">
    <property type="term" value="F:flavin adenine dinucleotide binding"/>
    <property type="evidence" value="ECO:0007669"/>
    <property type="project" value="TreeGrafter"/>
</dbReference>
<proteinExistence type="inferred from homology"/>
<keyword evidence="5" id="KW-0520">NAD</keyword>
<dbReference type="NCBIfam" id="NF004992">
    <property type="entry name" value="PRK06370.1-4"/>
    <property type="match status" value="1"/>
</dbReference>
<comment type="similarity">
    <text evidence="1">Belongs to the class-I pyridine nucleotide-disulfide oxidoreductase family.</text>
</comment>
<evidence type="ECO:0000256" key="5">
    <source>
        <dbReference type="PIRSR" id="PIRSR000350-3"/>
    </source>
</evidence>
<evidence type="ECO:0000313" key="9">
    <source>
        <dbReference type="EMBL" id="SMD45392.1"/>
    </source>
</evidence>
<feature type="active site" description="Proton acceptor" evidence="4">
    <location>
        <position position="440"/>
    </location>
</feature>
<feature type="binding site" evidence="5">
    <location>
        <begin position="175"/>
        <end position="182"/>
    </location>
    <ligand>
        <name>NAD(+)</name>
        <dbReference type="ChEBI" id="CHEBI:57540"/>
    </ligand>
</feature>
<accession>A0A1W2H9J7</accession>
<dbReference type="InterPro" id="IPR023753">
    <property type="entry name" value="FAD/NAD-binding_dom"/>
</dbReference>
<dbReference type="Proteomes" id="UP000192333">
    <property type="component" value="Chromosome I"/>
</dbReference>
<feature type="domain" description="FAD/NAD(P)-binding" evidence="8">
    <location>
        <begin position="6"/>
        <end position="318"/>
    </location>
</feature>
<organism evidence="9 10">
    <name type="scientific">Aquiflexum balticum DSM 16537</name>
    <dbReference type="NCBI Taxonomy" id="758820"/>
    <lineage>
        <taxon>Bacteria</taxon>
        <taxon>Pseudomonadati</taxon>
        <taxon>Bacteroidota</taxon>
        <taxon>Cytophagia</taxon>
        <taxon>Cytophagales</taxon>
        <taxon>Cyclobacteriaceae</taxon>
        <taxon>Aquiflexum</taxon>
    </lineage>
</organism>
<feature type="binding site" evidence="5">
    <location>
        <position position="307"/>
    </location>
    <ligand>
        <name>FAD</name>
        <dbReference type="ChEBI" id="CHEBI:57692"/>
    </ligand>
</feature>
<dbReference type="PANTHER" id="PTHR43014:SF2">
    <property type="entry name" value="MERCURIC REDUCTASE"/>
    <property type="match status" value="1"/>
</dbReference>
<dbReference type="InterPro" id="IPR001100">
    <property type="entry name" value="Pyr_nuc-diS_OxRdtase"/>
</dbReference>
<evidence type="ECO:0000259" key="7">
    <source>
        <dbReference type="Pfam" id="PF02852"/>
    </source>
</evidence>
<evidence type="ECO:0000313" key="10">
    <source>
        <dbReference type="Proteomes" id="UP000192333"/>
    </source>
</evidence>
<evidence type="ECO:0000256" key="1">
    <source>
        <dbReference type="ARBA" id="ARBA00007532"/>
    </source>
</evidence>
<dbReference type="EMBL" id="LT838813">
    <property type="protein sequence ID" value="SMD45392.1"/>
    <property type="molecule type" value="Genomic_DNA"/>
</dbReference>
<dbReference type="Gene3D" id="3.30.390.30">
    <property type="match status" value="1"/>
</dbReference>
<dbReference type="STRING" id="758820.SAMN00777080_4042"/>
<feature type="binding site" evidence="5">
    <location>
        <position position="51"/>
    </location>
    <ligand>
        <name>FAD</name>
        <dbReference type="ChEBI" id="CHEBI:57692"/>
    </ligand>
</feature>
<reference evidence="10" key="1">
    <citation type="submission" date="2017-04" db="EMBL/GenBank/DDBJ databases">
        <authorList>
            <person name="Varghese N."/>
            <person name="Submissions S."/>
        </authorList>
    </citation>
    <scope>NUCLEOTIDE SEQUENCE [LARGE SCALE GENOMIC DNA]</scope>
    <source>
        <strain evidence="10">DSM 16537</strain>
    </source>
</reference>
<feature type="disulfide bond" description="Redox-active" evidence="6">
    <location>
        <begin position="42"/>
        <end position="47"/>
    </location>
</feature>
<evidence type="ECO:0000256" key="6">
    <source>
        <dbReference type="PIRSR" id="PIRSR000350-4"/>
    </source>
</evidence>
<dbReference type="SUPFAM" id="SSF55424">
    <property type="entry name" value="FAD/NAD-linked reductases, dimerisation (C-terminal) domain"/>
    <property type="match status" value="1"/>
</dbReference>
<dbReference type="PRINTS" id="PR00368">
    <property type="entry name" value="FADPNR"/>
</dbReference>
<dbReference type="AlphaFoldDB" id="A0A1W2H9J7"/>
<evidence type="ECO:0000256" key="2">
    <source>
        <dbReference type="ARBA" id="ARBA00022630"/>
    </source>
</evidence>
<protein>
    <submittedName>
        <fullName evidence="9">Pyruvate/2-oxoglutarate dehydrogenase complex, dihydrolipoamide dehydrogenase (E3) component</fullName>
    </submittedName>
</protein>
<feature type="binding site" evidence="5">
    <location>
        <position position="198"/>
    </location>
    <ligand>
        <name>NAD(+)</name>
        <dbReference type="ChEBI" id="CHEBI:57540"/>
    </ligand>
</feature>
<dbReference type="GO" id="GO:0003955">
    <property type="term" value="F:NAD(P)H dehydrogenase (quinone) activity"/>
    <property type="evidence" value="ECO:0007669"/>
    <property type="project" value="TreeGrafter"/>
</dbReference>
<keyword evidence="3 5" id="KW-0274">FAD</keyword>
<dbReference type="InterPro" id="IPR004099">
    <property type="entry name" value="Pyr_nucl-diS_OxRdtase_dimer"/>
</dbReference>
<dbReference type="PRINTS" id="PR00411">
    <property type="entry name" value="PNDRDTASEI"/>
</dbReference>
<evidence type="ECO:0000256" key="3">
    <source>
        <dbReference type="ARBA" id="ARBA00022827"/>
    </source>
</evidence>
<dbReference type="InterPro" id="IPR016156">
    <property type="entry name" value="FAD/NAD-linked_Rdtase_dimer_sf"/>
</dbReference>
<feature type="binding site" evidence="5">
    <location>
        <position position="266"/>
    </location>
    <ligand>
        <name>NAD(+)</name>
        <dbReference type="ChEBI" id="CHEBI:57540"/>
    </ligand>
</feature>
<feature type="domain" description="Pyridine nucleotide-disulphide oxidoreductase dimerisation" evidence="7">
    <location>
        <begin position="345"/>
        <end position="449"/>
    </location>
</feature>
<comment type="cofactor">
    <cofactor evidence="5">
        <name>FAD</name>
        <dbReference type="ChEBI" id="CHEBI:57692"/>
    </cofactor>
    <text evidence="5">Binds 1 FAD per subunit.</text>
</comment>
<dbReference type="PANTHER" id="PTHR43014">
    <property type="entry name" value="MERCURIC REDUCTASE"/>
    <property type="match status" value="1"/>
</dbReference>
<dbReference type="PIRSF" id="PIRSF000350">
    <property type="entry name" value="Mercury_reductase_MerA"/>
    <property type="match status" value="1"/>
</dbReference>
<dbReference type="InterPro" id="IPR036188">
    <property type="entry name" value="FAD/NAD-bd_sf"/>
</dbReference>
<dbReference type="OrthoDB" id="9800167at2"/>
<dbReference type="Gene3D" id="3.50.50.60">
    <property type="entry name" value="FAD/NAD(P)-binding domain"/>
    <property type="match status" value="2"/>
</dbReference>